<dbReference type="InterPro" id="IPR030395">
    <property type="entry name" value="GP_PDE_dom"/>
</dbReference>
<dbReference type="PANTHER" id="PTHR46211">
    <property type="entry name" value="GLYCEROPHOSPHORYL DIESTER PHOSPHODIESTERASE"/>
    <property type="match status" value="1"/>
</dbReference>
<evidence type="ECO:0000259" key="1">
    <source>
        <dbReference type="Pfam" id="PF03009"/>
    </source>
</evidence>
<dbReference type="SUPFAM" id="SSF51695">
    <property type="entry name" value="PLC-like phosphodiesterases"/>
    <property type="match status" value="1"/>
</dbReference>
<evidence type="ECO:0000313" key="2">
    <source>
        <dbReference type="EMBL" id="ATL89813.1"/>
    </source>
</evidence>
<dbReference type="Gene3D" id="3.20.20.190">
    <property type="entry name" value="Phosphatidylinositol (PI) phosphodiesterase"/>
    <property type="match status" value="1"/>
</dbReference>
<dbReference type="Pfam" id="PF03009">
    <property type="entry name" value="GDPD"/>
    <property type="match status" value="2"/>
</dbReference>
<feature type="domain" description="GP-PDE" evidence="1">
    <location>
        <begin position="9"/>
        <end position="166"/>
    </location>
</feature>
<sequence>MTTPQIIAHRGASYLAPENTLVAFRKAMEIGADGVEMDVQKTYDNELVIHHDYMVDMHTDISGQIYDLTMGELKALDFGSWKDAIYANERIATLQEALELCAGMEGTQVQLELKSPLEDDPDFVPRVLDAVRAAGLTDRLTLISFHHSQLQQAKQLMPELKVGALTYGAFLSMVLPPPVVWKDLGLVNSMDEPFSEENCIDLRNNLIYRTVADKVDMLRANFPGETVEQVIGHLEEQADVAAYIKTLDFPVDIVSCEYHTAYSNPELVNQLHAMGIQAAFWTVDTQDAVRSLLPLGPDCIVTNRPDRVREWVNAEMRK</sequence>
<dbReference type="AlphaFoldDB" id="A0A291T9F1"/>
<dbReference type="RefSeq" id="WP_098923378.1">
    <property type="nucleotide sequence ID" value="NZ_CP023819.1"/>
</dbReference>
<dbReference type="GO" id="GO:0008081">
    <property type="term" value="F:phosphoric diester hydrolase activity"/>
    <property type="evidence" value="ECO:0007669"/>
    <property type="project" value="InterPro"/>
</dbReference>
<dbReference type="PANTHER" id="PTHR46211:SF14">
    <property type="entry name" value="GLYCEROPHOSPHODIESTER PHOSPHODIESTERASE"/>
    <property type="match status" value="1"/>
</dbReference>
<dbReference type="InterPro" id="IPR017946">
    <property type="entry name" value="PLC-like_Pdiesterase_TIM-brl"/>
</dbReference>
<dbReference type="EMBL" id="CP023819">
    <property type="protein sequence ID" value="ATL89813.1"/>
    <property type="molecule type" value="Genomic_DNA"/>
</dbReference>
<dbReference type="Proteomes" id="UP000223709">
    <property type="component" value="Chromosome"/>
</dbReference>
<protein>
    <submittedName>
        <fullName evidence="2">Glycerophosphodiester phosphodiesterase</fullName>
    </submittedName>
</protein>
<proteinExistence type="predicted"/>
<name>A0A291T9F1_9FIRM</name>
<evidence type="ECO:0000313" key="3">
    <source>
        <dbReference type="Proteomes" id="UP000223709"/>
    </source>
</evidence>
<feature type="domain" description="GP-PDE" evidence="1">
    <location>
        <begin position="255"/>
        <end position="306"/>
    </location>
</feature>
<accession>A0A291T9F1</accession>
<dbReference type="GO" id="GO:0006629">
    <property type="term" value="P:lipid metabolic process"/>
    <property type="evidence" value="ECO:0007669"/>
    <property type="project" value="InterPro"/>
</dbReference>
<gene>
    <name evidence="2" type="ORF">CRH10_05645</name>
</gene>
<organism evidence="2 3">
    <name type="scientific">Faecalibacterium prausnitzii</name>
    <dbReference type="NCBI Taxonomy" id="853"/>
    <lineage>
        <taxon>Bacteria</taxon>
        <taxon>Bacillati</taxon>
        <taxon>Bacillota</taxon>
        <taxon>Clostridia</taxon>
        <taxon>Eubacteriales</taxon>
        <taxon>Oscillospiraceae</taxon>
        <taxon>Faecalibacterium</taxon>
    </lineage>
</organism>
<reference evidence="2 3" key="1">
    <citation type="submission" date="2017-10" db="EMBL/GenBank/DDBJ databases">
        <title>Complete Genome Sequence of Faecalibacterium prausnitzii isolated from the gut of healthy adult Indian.</title>
        <authorList>
            <person name="Bag S."/>
            <person name="Ghosh T.S."/>
            <person name="Das B."/>
        </authorList>
    </citation>
    <scope>NUCLEOTIDE SEQUENCE [LARGE SCALE GENOMIC DNA]</scope>
    <source>
        <strain evidence="2 3">Indica</strain>
    </source>
</reference>